<dbReference type="AlphaFoldDB" id="A0A9P7KHJ5"/>
<gene>
    <name evidence="2" type="ORF">H0H81_003838</name>
</gene>
<organism evidence="2 3">
    <name type="scientific">Sphagnurus paluster</name>
    <dbReference type="NCBI Taxonomy" id="117069"/>
    <lineage>
        <taxon>Eukaryota</taxon>
        <taxon>Fungi</taxon>
        <taxon>Dikarya</taxon>
        <taxon>Basidiomycota</taxon>
        <taxon>Agaricomycotina</taxon>
        <taxon>Agaricomycetes</taxon>
        <taxon>Agaricomycetidae</taxon>
        <taxon>Agaricales</taxon>
        <taxon>Tricholomatineae</taxon>
        <taxon>Lyophyllaceae</taxon>
        <taxon>Sphagnurus</taxon>
    </lineage>
</organism>
<dbReference type="Proteomes" id="UP000717328">
    <property type="component" value="Unassembled WGS sequence"/>
</dbReference>
<comment type="caution">
    <text evidence="2">The sequence shown here is derived from an EMBL/GenBank/DDBJ whole genome shotgun (WGS) entry which is preliminary data.</text>
</comment>
<accession>A0A9P7KHJ5</accession>
<name>A0A9P7KHJ5_9AGAR</name>
<feature type="signal peptide" evidence="1">
    <location>
        <begin position="1"/>
        <end position="21"/>
    </location>
</feature>
<feature type="chain" id="PRO_5040476901" description="Conidiation-specific protein 13" evidence="1">
    <location>
        <begin position="22"/>
        <end position="345"/>
    </location>
</feature>
<proteinExistence type="predicted"/>
<evidence type="ECO:0000313" key="3">
    <source>
        <dbReference type="Proteomes" id="UP000717328"/>
    </source>
</evidence>
<protein>
    <recommendedName>
        <fullName evidence="4">Conidiation-specific protein 13</fullName>
    </recommendedName>
</protein>
<evidence type="ECO:0008006" key="4">
    <source>
        <dbReference type="Google" id="ProtNLM"/>
    </source>
</evidence>
<evidence type="ECO:0000256" key="1">
    <source>
        <dbReference type="SAM" id="SignalP"/>
    </source>
</evidence>
<evidence type="ECO:0000313" key="2">
    <source>
        <dbReference type="EMBL" id="KAG5652751.1"/>
    </source>
</evidence>
<sequence>MAKLVFLCLALAPLFIHPGSAAPLLARPRDVPTPTPAIPPTSLTLSAQQQDYSAFDLGTNLLTPSSTITPLSTLPPQCSDATTASECPNAQYAAAEVTYDDCGSSWTICRCDTANMTLDAAAARLGQVPVGLRRYVATVVVAPAPAKHAYTLVTGDIHIFGEPEVDAWVHEAGHAYDWASGTPLSGSQGWTDALAADTCVPDVYSQTSAGEDFAQMTVMMVYSLLHGGALPPGWSGDCMARQMAYMAAQPTFNKDDLFGNTCAIADSQYSRHAVPPPVVPTRIQPDFPAQLQPEAPLKSSLGLPGLAAAETSEEDGTKHDNSASALYVGHAKIVMIAGLVAGWLW</sequence>
<dbReference type="OrthoDB" id="2142213at2759"/>
<keyword evidence="3" id="KW-1185">Reference proteome</keyword>
<reference evidence="2" key="2">
    <citation type="submission" date="2021-10" db="EMBL/GenBank/DDBJ databases">
        <title>Phylogenomics reveals ancestral predisposition of the termite-cultivated fungus Termitomyces towards a domesticated lifestyle.</title>
        <authorList>
            <person name="Auxier B."/>
            <person name="Grum-Grzhimaylo A."/>
            <person name="Cardenas M.E."/>
            <person name="Lodge J.D."/>
            <person name="Laessoe T."/>
            <person name="Pedersen O."/>
            <person name="Smith M.E."/>
            <person name="Kuyper T.W."/>
            <person name="Franco-Molano E.A."/>
            <person name="Baroni T.J."/>
            <person name="Aanen D.K."/>
        </authorList>
    </citation>
    <scope>NUCLEOTIDE SEQUENCE</scope>
    <source>
        <strain evidence="2">D49</strain>
    </source>
</reference>
<dbReference type="EMBL" id="JABCKI010000100">
    <property type="protein sequence ID" value="KAG5652751.1"/>
    <property type="molecule type" value="Genomic_DNA"/>
</dbReference>
<reference evidence="2" key="1">
    <citation type="submission" date="2021-02" db="EMBL/GenBank/DDBJ databases">
        <authorList>
            <person name="Nieuwenhuis M."/>
            <person name="Van De Peppel L.J.J."/>
        </authorList>
    </citation>
    <scope>NUCLEOTIDE SEQUENCE</scope>
    <source>
        <strain evidence="2">D49</strain>
    </source>
</reference>
<keyword evidence="1" id="KW-0732">Signal</keyword>